<dbReference type="AlphaFoldDB" id="A0A4Y1X051"/>
<evidence type="ECO:0000313" key="3">
    <source>
        <dbReference type="Proteomes" id="UP000319374"/>
    </source>
</evidence>
<reference evidence="3" key="1">
    <citation type="submission" date="2019-06" db="EMBL/GenBank/DDBJ databases">
        <title>Alistipes onderdonkii subsp. vulgaris subsp. nov., Alistipes dispar sp. nov. and Alistipes communis sp. nov., isolated from human faeces, and creation of Alistipes onderdonkii subsp. onderdonkii subsp. nov.</title>
        <authorList>
            <person name="Sakamoto M."/>
            <person name="Ikeyama N."/>
            <person name="Ogata Y."/>
            <person name="Suda W."/>
            <person name="Iino T."/>
            <person name="Hattori M."/>
            <person name="Ohkuma M."/>
        </authorList>
    </citation>
    <scope>NUCLEOTIDE SEQUENCE [LARGE SCALE GENOMIC DNA]</scope>
    <source>
        <strain evidence="3">5CPEGH6</strain>
    </source>
</reference>
<accession>A0A4Y1X051</accession>
<dbReference type="InterPro" id="IPR032186">
    <property type="entry name" value="DUF5018"/>
</dbReference>
<gene>
    <name evidence="2" type="ORF">A5CPEGH6_10400</name>
</gene>
<dbReference type="EMBL" id="AP019736">
    <property type="protein sequence ID" value="BBL06402.1"/>
    <property type="molecule type" value="Genomic_DNA"/>
</dbReference>
<dbReference type="Proteomes" id="UP000319374">
    <property type="component" value="Chromosome"/>
</dbReference>
<sequence>MITGLFVSALVLGACEDPDELVMSGSENMQTLTVKGRLVSDENVEYDAVVDEAAGIITVQVPYYISDTEAVQGDLTAMKVRGSLPYGTRFEPGLSGIHDLAAGIERTLVSDVDGSSRHYTINAAYVKSDQAFATRVSLADMPNAVVSIEEPETEDGTGSITVYKTSSSIDGALKAATVTVSPWATIECRAMNGDGTIDLSEFPDIVVVSQDGSVRKTYKTAVDLPSFVPSGKAGYIASLFGFQILENNEYGFEAVNNRTLAVVGDYLIVGNSGDASKMVVMNRFTGKPTGLSVNATGISRSIHAITSDSAGHLVAVAYTNSSTLPDFEVWVWKNGIGDAPTLIFSKSLPSDPYFAPLRSANPGTTTYDIGRMVDVIGDVTSGEAIIGTSCIQKIRSVFIPLADGVASTATAVVEFRSNSLASMWYTTKPVLFSMGDDNLSPGYVYGSGNERRTVTYVPANGISATQFTVPTTHFWLTDKITGVDCIDFNGMRLIGIQNCHKDNASGIKSARLYVADIADPAAGALISGFLFDSREGNLTTGTADIPGTGYSPTGMTSSYPFVSGDVVLGANGNGTGDVAFGASEDGNAVQAYMLTTDNGILAYEITRYDI</sequence>
<evidence type="ECO:0000313" key="2">
    <source>
        <dbReference type="EMBL" id="BBL06402.1"/>
    </source>
</evidence>
<protein>
    <submittedName>
        <fullName evidence="2">DUF5018 domain-containing protein</fullName>
    </submittedName>
</protein>
<proteinExistence type="predicted"/>
<dbReference type="KEGG" id="ada:A5CPEGH6_10400"/>
<evidence type="ECO:0000259" key="1">
    <source>
        <dbReference type="Pfam" id="PF16410"/>
    </source>
</evidence>
<feature type="domain" description="DUF5018" evidence="1">
    <location>
        <begin position="6"/>
        <end position="322"/>
    </location>
</feature>
<keyword evidence="3" id="KW-1185">Reference proteome</keyword>
<organism evidence="2 3">
    <name type="scientific">Alistipes dispar</name>
    <dbReference type="NCBI Taxonomy" id="2585119"/>
    <lineage>
        <taxon>Bacteria</taxon>
        <taxon>Pseudomonadati</taxon>
        <taxon>Bacteroidota</taxon>
        <taxon>Bacteroidia</taxon>
        <taxon>Bacteroidales</taxon>
        <taxon>Rikenellaceae</taxon>
        <taxon>Alistipes</taxon>
    </lineage>
</organism>
<dbReference type="Pfam" id="PF16410">
    <property type="entry name" value="DUF5018"/>
    <property type="match status" value="1"/>
</dbReference>
<name>A0A4Y1X051_9BACT</name>